<dbReference type="InterPro" id="IPR001845">
    <property type="entry name" value="HTH_ArsR_DNA-bd_dom"/>
</dbReference>
<dbReference type="InterPro" id="IPR036388">
    <property type="entry name" value="WH-like_DNA-bd_sf"/>
</dbReference>
<keyword evidence="3" id="KW-1185">Reference proteome</keyword>
<evidence type="ECO:0000313" key="3">
    <source>
        <dbReference type="Proteomes" id="UP000325684"/>
    </source>
</evidence>
<dbReference type="Proteomes" id="UP000325684">
    <property type="component" value="Unassembled WGS sequence"/>
</dbReference>
<organism evidence="2 3">
    <name type="scientific">Microvirga brassicacearum</name>
    <dbReference type="NCBI Taxonomy" id="2580413"/>
    <lineage>
        <taxon>Bacteria</taxon>
        <taxon>Pseudomonadati</taxon>
        <taxon>Pseudomonadota</taxon>
        <taxon>Alphaproteobacteria</taxon>
        <taxon>Hyphomicrobiales</taxon>
        <taxon>Methylobacteriaceae</taxon>
        <taxon>Microvirga</taxon>
    </lineage>
</organism>
<gene>
    <name evidence="2" type="ORF">FEZ63_12245</name>
</gene>
<dbReference type="CDD" id="cd05403">
    <property type="entry name" value="NT_KNTase_like"/>
    <property type="match status" value="1"/>
</dbReference>
<dbReference type="SUPFAM" id="SSF81301">
    <property type="entry name" value="Nucleotidyltransferase"/>
    <property type="match status" value="1"/>
</dbReference>
<dbReference type="OrthoDB" id="559450at2"/>
<dbReference type="InterPro" id="IPR041633">
    <property type="entry name" value="Polbeta"/>
</dbReference>
<dbReference type="CDD" id="cd00090">
    <property type="entry name" value="HTH_ARSR"/>
    <property type="match status" value="1"/>
</dbReference>
<dbReference type="RefSeq" id="WP_150944772.1">
    <property type="nucleotide sequence ID" value="NZ_VCMV01000015.1"/>
</dbReference>
<dbReference type="SUPFAM" id="SSF46785">
    <property type="entry name" value="Winged helix' DNA-binding domain"/>
    <property type="match status" value="1"/>
</dbReference>
<dbReference type="GO" id="GO:0003700">
    <property type="term" value="F:DNA-binding transcription factor activity"/>
    <property type="evidence" value="ECO:0007669"/>
    <property type="project" value="InterPro"/>
</dbReference>
<dbReference type="AlphaFoldDB" id="A0A5N3PAX8"/>
<dbReference type="Gene3D" id="3.30.460.10">
    <property type="entry name" value="Beta Polymerase, domain 2"/>
    <property type="match status" value="1"/>
</dbReference>
<dbReference type="InterPro" id="IPR011991">
    <property type="entry name" value="ArsR-like_HTH"/>
</dbReference>
<feature type="domain" description="HTH arsR-type" evidence="1">
    <location>
        <begin position="3"/>
        <end position="99"/>
    </location>
</feature>
<dbReference type="InterPro" id="IPR043519">
    <property type="entry name" value="NT_sf"/>
</dbReference>
<accession>A0A5N3PAX8</accession>
<dbReference type="SMART" id="SM00418">
    <property type="entry name" value="HTH_ARSR"/>
    <property type="match status" value="1"/>
</dbReference>
<comment type="caution">
    <text evidence="2">The sequence shown here is derived from an EMBL/GenBank/DDBJ whole genome shotgun (WGS) entry which is preliminary data.</text>
</comment>
<name>A0A5N3PAX8_9HYPH</name>
<dbReference type="PROSITE" id="PS50987">
    <property type="entry name" value="HTH_ARSR_2"/>
    <property type="match status" value="1"/>
</dbReference>
<reference evidence="2 3" key="1">
    <citation type="journal article" date="2019" name="Microorganisms">
        <title>Genome Insights into the Novel Species Microvirga brassicacearum, a Rapeseed Endophyte with Biotechnological Potential.</title>
        <authorList>
            <person name="Jimenez-Gomez A."/>
            <person name="Saati-Santamaria Z."/>
            <person name="Igual J.M."/>
            <person name="Rivas R."/>
            <person name="Mateos P.F."/>
            <person name="Garcia-Fraile P."/>
        </authorList>
    </citation>
    <scope>NUCLEOTIDE SEQUENCE [LARGE SCALE GENOMIC DNA]</scope>
    <source>
        <strain evidence="2 3">CDVBN77</strain>
    </source>
</reference>
<dbReference type="EMBL" id="VCMV01000015">
    <property type="protein sequence ID" value="KAB0266853.1"/>
    <property type="molecule type" value="Genomic_DNA"/>
</dbReference>
<sequence>MARSAAQSNQRYPLTSILGTEANVRLLRELSRYGGQLSAPSLVARTGLGRTSVWVALAALEEMRIVESAGSGRAVLYRIRTDHPLHAPLDALFEAEEARFAAIREVVRSAASEGGPSVFAVWIFGSVARGEDRLDSDLDIAVVAQPSELARVVNAVRDALIGPGKRIGFTPSVVGIDPADAERLSRERDSWWTTVVADVIVLSGMHPEELIAPGLGTALTRTDENPPGRPGAP</sequence>
<dbReference type="Gene3D" id="1.10.10.10">
    <property type="entry name" value="Winged helix-like DNA-binding domain superfamily/Winged helix DNA-binding domain"/>
    <property type="match status" value="1"/>
</dbReference>
<dbReference type="InterPro" id="IPR036390">
    <property type="entry name" value="WH_DNA-bd_sf"/>
</dbReference>
<protein>
    <recommendedName>
        <fullName evidence="1">HTH arsR-type domain-containing protein</fullName>
    </recommendedName>
</protein>
<evidence type="ECO:0000313" key="2">
    <source>
        <dbReference type="EMBL" id="KAB0266853.1"/>
    </source>
</evidence>
<dbReference type="Pfam" id="PF18765">
    <property type="entry name" value="Polbeta"/>
    <property type="match status" value="1"/>
</dbReference>
<evidence type="ECO:0000259" key="1">
    <source>
        <dbReference type="PROSITE" id="PS50987"/>
    </source>
</evidence>
<proteinExistence type="predicted"/>